<feature type="region of interest" description="Disordered" evidence="1">
    <location>
        <begin position="442"/>
        <end position="465"/>
    </location>
</feature>
<evidence type="ECO:0000313" key="3">
    <source>
        <dbReference type="Proteomes" id="UP000612055"/>
    </source>
</evidence>
<feature type="region of interest" description="Disordered" evidence="1">
    <location>
        <begin position="590"/>
        <end position="639"/>
    </location>
</feature>
<feature type="region of interest" description="Disordered" evidence="1">
    <location>
        <begin position="528"/>
        <end position="576"/>
    </location>
</feature>
<name>A0A835Y0E6_9CHLO</name>
<feature type="region of interest" description="Disordered" evidence="1">
    <location>
        <begin position="288"/>
        <end position="319"/>
    </location>
</feature>
<feature type="region of interest" description="Disordered" evidence="1">
    <location>
        <begin position="698"/>
        <end position="722"/>
    </location>
</feature>
<evidence type="ECO:0008006" key="4">
    <source>
        <dbReference type="Google" id="ProtNLM"/>
    </source>
</evidence>
<evidence type="ECO:0000256" key="1">
    <source>
        <dbReference type="SAM" id="MobiDB-lite"/>
    </source>
</evidence>
<evidence type="ECO:0000313" key="2">
    <source>
        <dbReference type="EMBL" id="KAG2494342.1"/>
    </source>
</evidence>
<dbReference type="AlphaFoldDB" id="A0A835Y0E6"/>
<dbReference type="SUPFAM" id="SSF82199">
    <property type="entry name" value="SET domain"/>
    <property type="match status" value="1"/>
</dbReference>
<feature type="region of interest" description="Disordered" evidence="1">
    <location>
        <begin position="36"/>
        <end position="70"/>
    </location>
</feature>
<comment type="caution">
    <text evidence="2">The sequence shown here is derived from an EMBL/GenBank/DDBJ whole genome shotgun (WGS) entry which is preliminary data.</text>
</comment>
<protein>
    <recommendedName>
        <fullName evidence="4">SET domain-containing protein</fullName>
    </recommendedName>
</protein>
<feature type="compositionally biased region" description="Low complexity" evidence="1">
    <location>
        <begin position="599"/>
        <end position="609"/>
    </location>
</feature>
<feature type="compositionally biased region" description="Low complexity" evidence="1">
    <location>
        <begin position="105"/>
        <end position="121"/>
    </location>
</feature>
<feature type="compositionally biased region" description="Basic residues" evidence="1">
    <location>
        <begin position="611"/>
        <end position="620"/>
    </location>
</feature>
<keyword evidence="3" id="KW-1185">Reference proteome</keyword>
<feature type="compositionally biased region" description="Low complexity" evidence="1">
    <location>
        <begin position="559"/>
        <end position="568"/>
    </location>
</feature>
<organism evidence="2 3">
    <name type="scientific">Edaphochlamys debaryana</name>
    <dbReference type="NCBI Taxonomy" id="47281"/>
    <lineage>
        <taxon>Eukaryota</taxon>
        <taxon>Viridiplantae</taxon>
        <taxon>Chlorophyta</taxon>
        <taxon>core chlorophytes</taxon>
        <taxon>Chlorophyceae</taxon>
        <taxon>CS clade</taxon>
        <taxon>Chlamydomonadales</taxon>
        <taxon>Chlamydomonadales incertae sedis</taxon>
        <taxon>Edaphochlamys</taxon>
    </lineage>
</organism>
<dbReference type="Proteomes" id="UP000612055">
    <property type="component" value="Unassembled WGS sequence"/>
</dbReference>
<feature type="compositionally biased region" description="Basic residues" evidence="1">
    <location>
        <begin position="712"/>
        <end position="721"/>
    </location>
</feature>
<reference evidence="2" key="1">
    <citation type="journal article" date="2020" name="bioRxiv">
        <title>Comparative genomics of Chlamydomonas.</title>
        <authorList>
            <person name="Craig R.J."/>
            <person name="Hasan A.R."/>
            <person name="Ness R.W."/>
            <person name="Keightley P.D."/>
        </authorList>
    </citation>
    <scope>NUCLEOTIDE SEQUENCE</scope>
    <source>
        <strain evidence="2">CCAP 11/70</strain>
    </source>
</reference>
<feature type="region of interest" description="Disordered" evidence="1">
    <location>
        <begin position="492"/>
        <end position="515"/>
    </location>
</feature>
<feature type="compositionally biased region" description="Low complexity" evidence="1">
    <location>
        <begin position="288"/>
        <end position="298"/>
    </location>
</feature>
<feature type="region of interest" description="Disordered" evidence="1">
    <location>
        <begin position="105"/>
        <end position="175"/>
    </location>
</feature>
<gene>
    <name evidence="2" type="ORF">HYH03_007399</name>
</gene>
<sequence>MPPQQGFLLDGPCCSGSGGSLEATVKCEGAGLRQRLPRGAKTRACDRIASQASQLSDEGPGQAMDPAESQPISVRVWRQEGDGQGEGEGGVLLIALCGEVQGLPGPGAAAGSSAESGNAPAHSGPGGSGRGLVQLKAEPLPEVPLGAILPGPADGDSAAPQLPAPPPPTPQPAGACRQAFACELRSTINNSSLHLPPPTVAALFPQADPAAGPTSWEVRPQAASPDGSPVGHPYRVRMRLHPSGDGSAYASIAKSLALNFVERPELDGALPSAAHASTRSSGVLAAAAAPGTPAQRAVSTAAPAMKRSEPDAGGGAGVATAAAGGAVPAADPAANLHLLLGPAVGPHPTTVIPDSVAAPVPLYGLPHDANGCNARVGAAGAAAAAAGTAAATSAAATIAGAGTTITAAGAAQAASMLAAPAGVLQATAAAAVAALVNKIASGSTRESSSSGGGGGGMDLDGVDSASYDLGGGGGGGGGSGGGGNGRGIGGGGGGGAAASLGPAQQPSVGVPYSGSLPAEEAAPLVGDSAAAPDEQPPLMPRAQHCPPASASGPSVGARATGSCSSSGHGAAGSGAGEAAAAGARPSVAAPGVQGGVGGSRSSAAATGAPHSPHKQAGRPKRAPEPQEGTQPQPRGLGKRARPIAAALAARHLRLCRLPATGDVAADEDPSDLPPLQPGELRLCGLTVHPDLAPSVRQAMQEWEASREAASRQGRRSHHSRQVHVITDDAFAALDLASAGGGAAPTSSGGAERSASASASALLTPATLPAALPGLDAATVAHGVAYLLGLTAQPMAELPEGPVLAAGSVTAARGEEASAPARLQATEPLAAWSVLGVLGGYVLPRAAAEEMQEWGHEDLGAEARQALLARARGDEGLFAPAWELCVSAYRAPYLPAAGRSAAGSASYGDWDLVGLAYGNFLNLVQDPRALPGSASDTCGGAAAAANCAVLPVSVRGLVLPVLVALRDIAPGEQLLRDHGACWWQRYTRSPAGFLWIRGVGMLELLQLRLL</sequence>
<dbReference type="EMBL" id="JAEHOE010000031">
    <property type="protein sequence ID" value="KAG2494342.1"/>
    <property type="molecule type" value="Genomic_DNA"/>
</dbReference>
<accession>A0A835Y0E6</accession>
<dbReference type="InterPro" id="IPR046341">
    <property type="entry name" value="SET_dom_sf"/>
</dbReference>
<feature type="compositionally biased region" description="Pro residues" evidence="1">
    <location>
        <begin position="162"/>
        <end position="171"/>
    </location>
</feature>
<proteinExistence type="predicted"/>
<dbReference type="OrthoDB" id="5376140at2759"/>
<feature type="region of interest" description="Disordered" evidence="1">
    <location>
        <begin position="212"/>
        <end position="232"/>
    </location>
</feature>